<dbReference type="EMBL" id="PFEI01000129">
    <property type="protein sequence ID" value="PJE66806.1"/>
    <property type="molecule type" value="Genomic_DNA"/>
</dbReference>
<gene>
    <name evidence="2" type="ORF">COU93_02265</name>
</gene>
<name>A0A2M8L1N3_9BACT</name>
<keyword evidence="1" id="KW-0812">Transmembrane</keyword>
<keyword evidence="1" id="KW-1133">Transmembrane helix</keyword>
<comment type="caution">
    <text evidence="2">The sequence shown here is derived from an EMBL/GenBank/DDBJ whole genome shotgun (WGS) entry which is preliminary data.</text>
</comment>
<reference evidence="3" key="1">
    <citation type="submission" date="2017-09" db="EMBL/GenBank/DDBJ databases">
        <title>Depth-based differentiation of microbial function through sediment-hosted aquifers and enrichment of novel symbionts in the deep terrestrial subsurface.</title>
        <authorList>
            <person name="Probst A.J."/>
            <person name="Ladd B."/>
            <person name="Jarett J.K."/>
            <person name="Geller-Mcgrath D.E."/>
            <person name="Sieber C.M.K."/>
            <person name="Emerson J.B."/>
            <person name="Anantharaman K."/>
            <person name="Thomas B.C."/>
            <person name="Malmstrom R."/>
            <person name="Stieglmeier M."/>
            <person name="Klingl A."/>
            <person name="Woyke T."/>
            <person name="Ryan C.M."/>
            <person name="Banfield J.F."/>
        </authorList>
    </citation>
    <scope>NUCLEOTIDE SEQUENCE [LARGE SCALE GENOMIC DNA]</scope>
</reference>
<keyword evidence="1" id="KW-0472">Membrane</keyword>
<protein>
    <recommendedName>
        <fullName evidence="4">DUF5673 domain-containing protein</fullName>
    </recommendedName>
</protein>
<evidence type="ECO:0008006" key="4">
    <source>
        <dbReference type="Google" id="ProtNLM"/>
    </source>
</evidence>
<dbReference type="Proteomes" id="UP000229766">
    <property type="component" value="Unassembled WGS sequence"/>
</dbReference>
<feature type="transmembrane region" description="Helical" evidence="1">
    <location>
        <begin position="100"/>
        <end position="121"/>
    </location>
</feature>
<evidence type="ECO:0000256" key="1">
    <source>
        <dbReference type="SAM" id="Phobius"/>
    </source>
</evidence>
<feature type="transmembrane region" description="Helical" evidence="1">
    <location>
        <begin position="76"/>
        <end position="94"/>
    </location>
</feature>
<dbReference type="AlphaFoldDB" id="A0A2M8L1N3"/>
<organism evidence="2 3">
    <name type="scientific">Candidatus Shapirobacteria bacterium CG10_big_fil_rev_8_21_14_0_10_36_6</name>
    <dbReference type="NCBI Taxonomy" id="1974886"/>
    <lineage>
        <taxon>Bacteria</taxon>
        <taxon>Candidatus Shapironibacteriota</taxon>
    </lineage>
</organism>
<accession>A0A2M8L1N3</accession>
<evidence type="ECO:0000313" key="2">
    <source>
        <dbReference type="EMBL" id="PJE66806.1"/>
    </source>
</evidence>
<evidence type="ECO:0000313" key="3">
    <source>
        <dbReference type="Proteomes" id="UP000229766"/>
    </source>
</evidence>
<proteinExistence type="predicted"/>
<sequence length="215" mass="25410">MPINRQTLSSTKKENNVLQSRLYQNQTPIYAKIILMTNVKKDGNRIDEKLQDVNEEKILFEWDAPERSFQRKDRDFWITAIAILILVSIILFFVNEFPLILALIAVMFLYYALSTVPPGMIKNKLTNRGIYFGDLRYEWGLLTRFWFKKSLSSQIICFETQLRFPRQVTLVIDEKDEEKIKEIVVKIIPMLDESPTLVDKITKWFTDRLPLEDKV</sequence>